<organism evidence="2">
    <name type="scientific">Lepeophtheirus salmonis</name>
    <name type="common">Salmon louse</name>
    <name type="synonym">Caligus salmonis</name>
    <dbReference type="NCBI Taxonomy" id="72036"/>
    <lineage>
        <taxon>Eukaryota</taxon>
        <taxon>Metazoa</taxon>
        <taxon>Ecdysozoa</taxon>
        <taxon>Arthropoda</taxon>
        <taxon>Crustacea</taxon>
        <taxon>Multicrustacea</taxon>
        <taxon>Hexanauplia</taxon>
        <taxon>Copepoda</taxon>
        <taxon>Siphonostomatoida</taxon>
        <taxon>Caligidae</taxon>
        <taxon>Lepeophtheirus</taxon>
    </lineage>
</organism>
<reference evidence="2" key="1">
    <citation type="submission" date="2014-05" db="EMBL/GenBank/DDBJ databases">
        <authorList>
            <person name="Chronopoulou M."/>
        </authorList>
    </citation>
    <scope>NUCLEOTIDE SEQUENCE</scope>
    <source>
        <tissue evidence="2">Whole organism</tissue>
    </source>
</reference>
<keyword evidence="1" id="KW-0472">Membrane</keyword>
<evidence type="ECO:0000313" key="2">
    <source>
        <dbReference type="EMBL" id="CDW17556.1"/>
    </source>
</evidence>
<feature type="transmembrane region" description="Helical" evidence="1">
    <location>
        <begin position="6"/>
        <end position="25"/>
    </location>
</feature>
<name>A0A0K2SWA4_LEPSM</name>
<evidence type="ECO:0000256" key="1">
    <source>
        <dbReference type="SAM" id="Phobius"/>
    </source>
</evidence>
<accession>A0A0K2SWA4</accession>
<protein>
    <submittedName>
        <fullName evidence="2">Uncharacterized protein</fullName>
    </submittedName>
</protein>
<sequence length="89" mass="10424">GFYIVPSSFTLLIVLIQSYLCSILLRSEKKTFYVFKLFYKHYCIPRRNNRASFYNVECGSSRSGSKDVDKSVFVLSKLHNVPYNRKQVD</sequence>
<keyword evidence="1" id="KW-0812">Transmembrane</keyword>
<feature type="non-terminal residue" evidence="2">
    <location>
        <position position="1"/>
    </location>
</feature>
<keyword evidence="1" id="KW-1133">Transmembrane helix</keyword>
<proteinExistence type="predicted"/>
<dbReference type="EMBL" id="HACA01000195">
    <property type="protein sequence ID" value="CDW17556.1"/>
    <property type="molecule type" value="Transcribed_RNA"/>
</dbReference>
<dbReference type="AlphaFoldDB" id="A0A0K2SWA4"/>